<feature type="DNA-binding region" description="H-T-H motif" evidence="2">
    <location>
        <begin position="36"/>
        <end position="55"/>
    </location>
</feature>
<sequence length="217" mass="23075">MSSAGGRRGRPPGKSGTELLAVARAVFLERGFAGSTMDEVAARAGISKTSLYREHPSKAGLFAAVVEQWASAGRDAMRPALEQLEAAEDVRAGLITWARGLRAGVLAPPVVEMRRLVTAEAARHPEVGATYLQQSWVRNIGNLATTLRKLDSRGALRIPDPDIAAEQLTWLVVGAPLNSRMLDATTAITTPTDTATNTATDTVEPAIDLFLAAYGRD</sequence>
<dbReference type="PANTHER" id="PTHR30055:SF146">
    <property type="entry name" value="HTH-TYPE TRANSCRIPTIONAL DUAL REGULATOR CECR"/>
    <property type="match status" value="1"/>
</dbReference>
<dbReference type="InterPro" id="IPR001647">
    <property type="entry name" value="HTH_TetR"/>
</dbReference>
<dbReference type="SUPFAM" id="SSF48498">
    <property type="entry name" value="Tetracyclin repressor-like, C-terminal domain"/>
    <property type="match status" value="1"/>
</dbReference>
<dbReference type="RefSeq" id="WP_014987715.1">
    <property type="nucleotide sequence ID" value="NC_018681.1"/>
</dbReference>
<evidence type="ECO:0000259" key="3">
    <source>
        <dbReference type="PROSITE" id="PS50977"/>
    </source>
</evidence>
<protein>
    <submittedName>
        <fullName evidence="4">TetR family transcriptional regulator</fullName>
    </submittedName>
</protein>
<dbReference type="Pfam" id="PF14246">
    <property type="entry name" value="TetR_C_7"/>
    <property type="match status" value="1"/>
</dbReference>
<dbReference type="EMBL" id="CP003876">
    <property type="protein sequence ID" value="AFU04864.1"/>
    <property type="molecule type" value="Genomic_DNA"/>
</dbReference>
<dbReference type="eggNOG" id="COG1309">
    <property type="taxonomic scope" value="Bacteria"/>
</dbReference>
<dbReference type="GO" id="GO:0000976">
    <property type="term" value="F:transcription cis-regulatory region binding"/>
    <property type="evidence" value="ECO:0007669"/>
    <property type="project" value="TreeGrafter"/>
</dbReference>
<dbReference type="PROSITE" id="PS50977">
    <property type="entry name" value="HTH_TETR_2"/>
    <property type="match status" value="1"/>
</dbReference>
<dbReference type="InterPro" id="IPR050109">
    <property type="entry name" value="HTH-type_TetR-like_transc_reg"/>
</dbReference>
<dbReference type="AlphaFoldDB" id="K0F5J3"/>
<dbReference type="STRING" id="1133849.O3I_034575"/>
<feature type="domain" description="HTH tetR-type" evidence="3">
    <location>
        <begin position="13"/>
        <end position="73"/>
    </location>
</feature>
<dbReference type="InterPro" id="IPR036271">
    <property type="entry name" value="Tet_transcr_reg_TetR-rel_C_sf"/>
</dbReference>
<proteinExistence type="predicted"/>
<dbReference type="Pfam" id="PF00440">
    <property type="entry name" value="TetR_N"/>
    <property type="match status" value="1"/>
</dbReference>
<dbReference type="InterPro" id="IPR009057">
    <property type="entry name" value="Homeodomain-like_sf"/>
</dbReference>
<reference evidence="4 5" key="1">
    <citation type="journal article" date="2012" name="J. Bacteriol.">
        <title>Complete genome sequence of Nocardia brasiliensis HUJEG-1.</title>
        <authorList>
            <person name="Vera-Cabrera L."/>
            <person name="Ortiz-Lopez R."/>
            <person name="Elizondo-Gonzalez R."/>
            <person name="Perez-Maya A.A."/>
            <person name="Ocampo-Candiani J."/>
        </authorList>
    </citation>
    <scope>NUCLEOTIDE SEQUENCE [LARGE SCALE GENOMIC DNA]</scope>
    <source>
        <strain evidence="5">ATCC 700358</strain>
    </source>
</reference>
<dbReference type="Gene3D" id="1.10.357.10">
    <property type="entry name" value="Tetracycline Repressor, domain 2"/>
    <property type="match status" value="1"/>
</dbReference>
<evidence type="ECO:0000256" key="2">
    <source>
        <dbReference type="PROSITE-ProRule" id="PRU00335"/>
    </source>
</evidence>
<organism evidence="4 5">
    <name type="scientific">Nocardia brasiliensis (strain ATCC 700358 / HUJEG-1)</name>
    <dbReference type="NCBI Taxonomy" id="1133849"/>
    <lineage>
        <taxon>Bacteria</taxon>
        <taxon>Bacillati</taxon>
        <taxon>Actinomycetota</taxon>
        <taxon>Actinomycetes</taxon>
        <taxon>Mycobacteriales</taxon>
        <taxon>Nocardiaceae</taxon>
        <taxon>Nocardia</taxon>
    </lineage>
</organism>
<dbReference type="InterPro" id="IPR039536">
    <property type="entry name" value="TetR_C_Proteobacteria"/>
</dbReference>
<dbReference type="HOGENOM" id="CLU_069356_27_1_11"/>
<dbReference type="Proteomes" id="UP000006304">
    <property type="component" value="Chromosome"/>
</dbReference>
<evidence type="ECO:0000313" key="5">
    <source>
        <dbReference type="Proteomes" id="UP000006304"/>
    </source>
</evidence>
<evidence type="ECO:0000313" key="4">
    <source>
        <dbReference type="EMBL" id="AFU04864.1"/>
    </source>
</evidence>
<dbReference type="PANTHER" id="PTHR30055">
    <property type="entry name" value="HTH-TYPE TRANSCRIPTIONAL REGULATOR RUTR"/>
    <property type="match status" value="1"/>
</dbReference>
<keyword evidence="5" id="KW-1185">Reference proteome</keyword>
<dbReference type="KEGG" id="nbr:O3I_034575"/>
<dbReference type="PRINTS" id="PR00455">
    <property type="entry name" value="HTHTETR"/>
</dbReference>
<dbReference type="SUPFAM" id="SSF46689">
    <property type="entry name" value="Homeodomain-like"/>
    <property type="match status" value="1"/>
</dbReference>
<accession>K0F5J3</accession>
<evidence type="ECO:0000256" key="1">
    <source>
        <dbReference type="ARBA" id="ARBA00023125"/>
    </source>
</evidence>
<keyword evidence="1 2" id="KW-0238">DNA-binding</keyword>
<name>K0F5J3_NOCB7</name>
<dbReference type="GO" id="GO:0003700">
    <property type="term" value="F:DNA-binding transcription factor activity"/>
    <property type="evidence" value="ECO:0007669"/>
    <property type="project" value="TreeGrafter"/>
</dbReference>
<gene>
    <name evidence="4" type="ORF">O3I_034575</name>
</gene>